<sequence length="205" mass="22513">MIQKHIGFLCNVIAIGLFVPGILLSMFTLNMSMGVDLSGSSLSTELVSKDLSIIGTVQELWHQNRALVAFLIFAFSVLIPVVKTTLVCIVYFCKDQALAKRLIDFVASIGKWSMADVFVVAVFLAVLSTNHADTAEQHQIGFFGMSMAFELSTETLSNVGEGFYYFVGYCMLSLLGTHMLFSAVNKHVKTPASRVTESFTTEEKS</sequence>
<feature type="transmembrane region" description="Helical" evidence="1">
    <location>
        <begin position="7"/>
        <end position="29"/>
    </location>
</feature>
<name>A0AA37SXW4_9ALTE</name>
<comment type="caution">
    <text evidence="2">The sequence shown here is derived from an EMBL/GenBank/DDBJ whole genome shotgun (WGS) entry which is preliminary data.</text>
</comment>
<evidence type="ECO:0008006" key="4">
    <source>
        <dbReference type="Google" id="ProtNLM"/>
    </source>
</evidence>
<dbReference type="Pfam" id="PF04403">
    <property type="entry name" value="PqiA"/>
    <property type="match status" value="1"/>
</dbReference>
<proteinExistence type="predicted"/>
<evidence type="ECO:0000313" key="2">
    <source>
        <dbReference type="EMBL" id="GLR69731.1"/>
    </source>
</evidence>
<evidence type="ECO:0000256" key="1">
    <source>
        <dbReference type="SAM" id="Phobius"/>
    </source>
</evidence>
<accession>A0AA37SXW4</accession>
<feature type="transmembrane region" description="Helical" evidence="1">
    <location>
        <begin position="105"/>
        <end position="127"/>
    </location>
</feature>
<feature type="transmembrane region" description="Helical" evidence="1">
    <location>
        <begin position="163"/>
        <end position="184"/>
    </location>
</feature>
<keyword evidence="1" id="KW-0812">Transmembrane</keyword>
<dbReference type="EMBL" id="BSOT01000005">
    <property type="protein sequence ID" value="GLR69731.1"/>
    <property type="molecule type" value="Genomic_DNA"/>
</dbReference>
<organism evidence="2 3">
    <name type="scientific">Agaribacter marinus</name>
    <dbReference type="NCBI Taxonomy" id="1431249"/>
    <lineage>
        <taxon>Bacteria</taxon>
        <taxon>Pseudomonadati</taxon>
        <taxon>Pseudomonadota</taxon>
        <taxon>Gammaproteobacteria</taxon>
        <taxon>Alteromonadales</taxon>
        <taxon>Alteromonadaceae</taxon>
        <taxon>Agaribacter</taxon>
    </lineage>
</organism>
<protein>
    <recommendedName>
        <fullName evidence="4">Paraquat-inducible protein A</fullName>
    </recommendedName>
</protein>
<dbReference type="InterPro" id="IPR007498">
    <property type="entry name" value="PqiA-like"/>
</dbReference>
<keyword evidence="1" id="KW-1133">Transmembrane helix</keyword>
<gene>
    <name evidence="2" type="ORF">GCM10007852_06390</name>
</gene>
<reference evidence="2" key="2">
    <citation type="submission" date="2023-01" db="EMBL/GenBank/DDBJ databases">
        <title>Draft genome sequence of Agaribacter marinus strain NBRC 110023.</title>
        <authorList>
            <person name="Sun Q."/>
            <person name="Mori K."/>
        </authorList>
    </citation>
    <scope>NUCLEOTIDE SEQUENCE</scope>
    <source>
        <strain evidence="2">NBRC 110023</strain>
    </source>
</reference>
<reference evidence="2" key="1">
    <citation type="journal article" date="2014" name="Int. J. Syst. Evol. Microbiol.">
        <title>Complete genome sequence of Corynebacterium casei LMG S-19264T (=DSM 44701T), isolated from a smear-ripened cheese.</title>
        <authorList>
            <consortium name="US DOE Joint Genome Institute (JGI-PGF)"/>
            <person name="Walter F."/>
            <person name="Albersmeier A."/>
            <person name="Kalinowski J."/>
            <person name="Ruckert C."/>
        </authorList>
    </citation>
    <scope>NUCLEOTIDE SEQUENCE</scope>
    <source>
        <strain evidence="2">NBRC 110023</strain>
    </source>
</reference>
<dbReference type="AlphaFoldDB" id="A0AA37SXW4"/>
<dbReference type="Proteomes" id="UP001156601">
    <property type="component" value="Unassembled WGS sequence"/>
</dbReference>
<feature type="transmembrane region" description="Helical" evidence="1">
    <location>
        <begin position="67"/>
        <end position="93"/>
    </location>
</feature>
<evidence type="ECO:0000313" key="3">
    <source>
        <dbReference type="Proteomes" id="UP001156601"/>
    </source>
</evidence>
<keyword evidence="3" id="KW-1185">Reference proteome</keyword>
<keyword evidence="1" id="KW-0472">Membrane</keyword>